<accession>A0A2H1V819</accession>
<gene>
    <name evidence="2" type="ORF">SFRICE_013779</name>
</gene>
<reference evidence="2" key="1">
    <citation type="submission" date="2016-07" db="EMBL/GenBank/DDBJ databases">
        <authorList>
            <person name="Bretaudeau A."/>
        </authorList>
    </citation>
    <scope>NUCLEOTIDE SEQUENCE</scope>
    <source>
        <strain evidence="2">Rice</strain>
        <tissue evidence="2">Whole body</tissue>
    </source>
</reference>
<proteinExistence type="predicted"/>
<dbReference type="EMBL" id="ODYU01001150">
    <property type="protein sequence ID" value="SOQ36957.1"/>
    <property type="molecule type" value="Genomic_DNA"/>
</dbReference>
<feature type="region of interest" description="Disordered" evidence="1">
    <location>
        <begin position="1"/>
        <end position="70"/>
    </location>
</feature>
<feature type="compositionally biased region" description="Polar residues" evidence="1">
    <location>
        <begin position="16"/>
        <end position="26"/>
    </location>
</feature>
<sequence>MGMGKIGKGGIGPPVTSLTTKQNASVVSRRFSVRPWYHSGRAGPAVPKNGSPTQKSMIVPLQGKSLPPTI</sequence>
<name>A0A2H1V819_SPOFR</name>
<dbReference type="AlphaFoldDB" id="A0A2H1V819"/>
<protein>
    <submittedName>
        <fullName evidence="2">SFRICE_013779</fullName>
    </submittedName>
</protein>
<evidence type="ECO:0000256" key="1">
    <source>
        <dbReference type="SAM" id="MobiDB-lite"/>
    </source>
</evidence>
<organism evidence="2">
    <name type="scientific">Spodoptera frugiperda</name>
    <name type="common">Fall armyworm</name>
    <dbReference type="NCBI Taxonomy" id="7108"/>
    <lineage>
        <taxon>Eukaryota</taxon>
        <taxon>Metazoa</taxon>
        <taxon>Ecdysozoa</taxon>
        <taxon>Arthropoda</taxon>
        <taxon>Hexapoda</taxon>
        <taxon>Insecta</taxon>
        <taxon>Pterygota</taxon>
        <taxon>Neoptera</taxon>
        <taxon>Endopterygota</taxon>
        <taxon>Lepidoptera</taxon>
        <taxon>Glossata</taxon>
        <taxon>Ditrysia</taxon>
        <taxon>Noctuoidea</taxon>
        <taxon>Noctuidae</taxon>
        <taxon>Amphipyrinae</taxon>
        <taxon>Spodoptera</taxon>
    </lineage>
</organism>
<feature type="compositionally biased region" description="Gly residues" evidence="1">
    <location>
        <begin position="1"/>
        <end position="12"/>
    </location>
</feature>
<evidence type="ECO:0000313" key="2">
    <source>
        <dbReference type="EMBL" id="SOQ36957.1"/>
    </source>
</evidence>